<dbReference type="Pfam" id="PF00345">
    <property type="entry name" value="PapD_N"/>
    <property type="match status" value="1"/>
</dbReference>
<dbReference type="GO" id="GO:0071555">
    <property type="term" value="P:cell wall organization"/>
    <property type="evidence" value="ECO:0007669"/>
    <property type="project" value="InterPro"/>
</dbReference>
<evidence type="ECO:0000256" key="5">
    <source>
        <dbReference type="ARBA" id="ARBA00023186"/>
    </source>
</evidence>
<dbReference type="GO" id="GO:0030288">
    <property type="term" value="C:outer membrane-bounded periplasmic space"/>
    <property type="evidence" value="ECO:0007669"/>
    <property type="project" value="InterPro"/>
</dbReference>
<dbReference type="InterPro" id="IPR008962">
    <property type="entry name" value="PapD-like_sf"/>
</dbReference>
<dbReference type="SUPFAM" id="SSF49354">
    <property type="entry name" value="PapD-like"/>
    <property type="match status" value="1"/>
</dbReference>
<dbReference type="EMBL" id="LR134201">
    <property type="protein sequence ID" value="VEC01362.1"/>
    <property type="molecule type" value="Genomic_DNA"/>
</dbReference>
<evidence type="ECO:0000256" key="4">
    <source>
        <dbReference type="ARBA" id="ARBA00022764"/>
    </source>
</evidence>
<comment type="similarity">
    <text evidence="2">Belongs to the periplasmic pilus chaperone family.</text>
</comment>
<dbReference type="AlphaFoldDB" id="A0A3S4K2I4"/>
<comment type="subcellular location">
    <subcellularLocation>
        <location evidence="1">Periplasm</location>
    </subcellularLocation>
</comment>
<protein>
    <submittedName>
        <fullName evidence="8">Chaperone protein papD</fullName>
    </submittedName>
</protein>
<dbReference type="InterPro" id="IPR013783">
    <property type="entry name" value="Ig-like_fold"/>
</dbReference>
<organism evidence="8 9">
    <name type="scientific">Cedecea lapagei</name>
    <dbReference type="NCBI Taxonomy" id="158823"/>
    <lineage>
        <taxon>Bacteria</taxon>
        <taxon>Pseudomonadati</taxon>
        <taxon>Pseudomonadota</taxon>
        <taxon>Gammaproteobacteria</taxon>
        <taxon>Enterobacterales</taxon>
        <taxon>Enterobacteriaceae</taxon>
        <taxon>Cedecea</taxon>
    </lineage>
</organism>
<accession>A0A3S4K2I4</accession>
<evidence type="ECO:0000256" key="1">
    <source>
        <dbReference type="ARBA" id="ARBA00004418"/>
    </source>
</evidence>
<dbReference type="InterPro" id="IPR016148">
    <property type="entry name" value="Pili_assmbl_chaperone_C"/>
</dbReference>
<keyword evidence="3" id="KW-0732">Signal</keyword>
<dbReference type="InterPro" id="IPR001829">
    <property type="entry name" value="Pili_assmbl_chaperone_bac"/>
</dbReference>
<dbReference type="InterPro" id="IPR016147">
    <property type="entry name" value="Pili_assmbl_chaperone_N"/>
</dbReference>
<evidence type="ECO:0000259" key="6">
    <source>
        <dbReference type="Pfam" id="PF00345"/>
    </source>
</evidence>
<keyword evidence="9" id="KW-1185">Reference proteome</keyword>
<dbReference type="Pfam" id="PF02753">
    <property type="entry name" value="PapD_C"/>
    <property type="match status" value="1"/>
</dbReference>
<evidence type="ECO:0000313" key="9">
    <source>
        <dbReference type="Proteomes" id="UP000274122"/>
    </source>
</evidence>
<feature type="domain" description="Pili assembly chaperone N-terminal" evidence="6">
    <location>
        <begin position="5"/>
        <end position="134"/>
    </location>
</feature>
<keyword evidence="4" id="KW-0574">Periplasm</keyword>
<sequence length="223" mass="23972">MGSGLGLDATRIIYNQSAGGATVTVRNTTPDTAYLVRSIISTDVDGKKVSPAFLVSPPLVRLESGSSNALRIRLLQAQSLVSGKESLFYFQTTGIPGSKNPLARNSEAGFSSVGGQISFGVGNTVKLFYRPEGLPPPTRETWQRLVFERVPGALKVTNPTPYYMTLSSLRVDGQPVRFSAHRPAMLAPSSSQVYGTGSSQKKRVSWSVIDDFGGTQEFGTEIH</sequence>
<dbReference type="InterPro" id="IPR036316">
    <property type="entry name" value="Pili_assmbl_chap_C_dom_sf"/>
</dbReference>
<dbReference type="Proteomes" id="UP000274122">
    <property type="component" value="Chromosome"/>
</dbReference>
<dbReference type="InterPro" id="IPR050643">
    <property type="entry name" value="Periplasmic_pilus_chap"/>
</dbReference>
<reference evidence="8 9" key="1">
    <citation type="submission" date="2018-12" db="EMBL/GenBank/DDBJ databases">
        <authorList>
            <consortium name="Pathogen Informatics"/>
        </authorList>
    </citation>
    <scope>NUCLEOTIDE SEQUENCE [LARGE SCALE GENOMIC DNA]</scope>
    <source>
        <strain evidence="8 9">NCTC11466</strain>
    </source>
</reference>
<dbReference type="PANTHER" id="PTHR30251:SF2">
    <property type="entry name" value="FIMBRIAL CHAPERONE YADV-RELATED"/>
    <property type="match status" value="1"/>
</dbReference>
<dbReference type="PRINTS" id="PR00969">
    <property type="entry name" value="CHAPERONPILI"/>
</dbReference>
<evidence type="ECO:0000256" key="2">
    <source>
        <dbReference type="ARBA" id="ARBA00007399"/>
    </source>
</evidence>
<evidence type="ECO:0000313" key="8">
    <source>
        <dbReference type="EMBL" id="VEC01362.1"/>
    </source>
</evidence>
<evidence type="ECO:0000256" key="3">
    <source>
        <dbReference type="ARBA" id="ARBA00022729"/>
    </source>
</evidence>
<keyword evidence="5" id="KW-0143">Chaperone</keyword>
<proteinExistence type="inferred from homology"/>
<name>A0A3S4K2I4_9ENTR</name>
<dbReference type="Gene3D" id="2.60.40.10">
    <property type="entry name" value="Immunoglobulins"/>
    <property type="match status" value="2"/>
</dbReference>
<dbReference type="SUPFAM" id="SSF49584">
    <property type="entry name" value="Periplasmic chaperone C-domain"/>
    <property type="match status" value="1"/>
</dbReference>
<dbReference type="KEGG" id="clap:NCTC11466_04193"/>
<gene>
    <name evidence="8" type="primary">papD_2</name>
    <name evidence="8" type="ORF">NCTC11466_04193</name>
</gene>
<evidence type="ECO:0000259" key="7">
    <source>
        <dbReference type="Pfam" id="PF02753"/>
    </source>
</evidence>
<feature type="domain" description="Pili assembly chaperone C-terminal" evidence="7">
    <location>
        <begin position="156"/>
        <end position="216"/>
    </location>
</feature>
<dbReference type="PANTHER" id="PTHR30251">
    <property type="entry name" value="PILUS ASSEMBLY CHAPERONE"/>
    <property type="match status" value="1"/>
</dbReference>